<evidence type="ECO:0000313" key="3">
    <source>
        <dbReference type="Proteomes" id="UP000031433"/>
    </source>
</evidence>
<dbReference type="InterPro" id="IPR002178">
    <property type="entry name" value="PTS_EIIA_type-2_dom"/>
</dbReference>
<dbReference type="Pfam" id="PF00359">
    <property type="entry name" value="PTS_EIIA_2"/>
    <property type="match status" value="1"/>
</dbReference>
<evidence type="ECO:0000259" key="1">
    <source>
        <dbReference type="PROSITE" id="PS51094"/>
    </source>
</evidence>
<dbReference type="Gene3D" id="3.40.930.10">
    <property type="entry name" value="Mannitol-specific EII, Chain A"/>
    <property type="match status" value="1"/>
</dbReference>
<proteinExistence type="predicted"/>
<dbReference type="InterPro" id="IPR041657">
    <property type="entry name" value="HTH_17"/>
</dbReference>
<gene>
    <name evidence="2" type="ORF">SE37_01580</name>
</gene>
<dbReference type="PROSITE" id="PS51094">
    <property type="entry name" value="PTS_EIIA_TYPE_2"/>
    <property type="match status" value="1"/>
</dbReference>
<dbReference type="AlphaFoldDB" id="A0A0C1QLC4"/>
<sequence>MLLNAAEAARLLSTDEKTVKRWIRRDGLPATPVDGEPRINRIDLLEWATERGIKVLPEAYAGAGDEPGLFPSLSSALQAGGIHCNVPGDDKLTVLRNVVDLLPLPPQVDPEFVLQVLLAREALGTTAIGDGIAIPHVRNPILLQVAGSSITLCHLAAPVDFGALDGKPVQILFSLTSPTVKAHLHLLSRLAHALRDPRLREALKRPCDPAGILAAVAEIERSLGG</sequence>
<dbReference type="PANTHER" id="PTHR47738:SF1">
    <property type="entry name" value="NITROGEN REGULATORY PROTEIN"/>
    <property type="match status" value="1"/>
</dbReference>
<dbReference type="EMBL" id="JXBL01000001">
    <property type="protein sequence ID" value="KIE41412.1"/>
    <property type="molecule type" value="Genomic_DNA"/>
</dbReference>
<dbReference type="PANTHER" id="PTHR47738">
    <property type="entry name" value="PTS SYSTEM FRUCTOSE-LIKE EIIA COMPONENT-RELATED"/>
    <property type="match status" value="1"/>
</dbReference>
<dbReference type="Pfam" id="PF12728">
    <property type="entry name" value="HTH_17"/>
    <property type="match status" value="1"/>
</dbReference>
<keyword evidence="3" id="KW-1185">Reference proteome</keyword>
<dbReference type="InterPro" id="IPR016152">
    <property type="entry name" value="PTrfase/Anion_transptr"/>
</dbReference>
<dbReference type="GO" id="GO:0030295">
    <property type="term" value="F:protein kinase activator activity"/>
    <property type="evidence" value="ECO:0007669"/>
    <property type="project" value="TreeGrafter"/>
</dbReference>
<comment type="caution">
    <text evidence="2">The sequence shown here is derived from an EMBL/GenBank/DDBJ whole genome shotgun (WGS) entry which is preliminary data.</text>
</comment>
<feature type="domain" description="PTS EIIA type-2" evidence="1">
    <location>
        <begin position="75"/>
        <end position="219"/>
    </location>
</feature>
<dbReference type="Proteomes" id="UP000031433">
    <property type="component" value="Unassembled WGS sequence"/>
</dbReference>
<name>A0A0C1QLC4_9BACT</name>
<dbReference type="SUPFAM" id="SSF55804">
    <property type="entry name" value="Phoshotransferase/anion transport protein"/>
    <property type="match status" value="1"/>
</dbReference>
<accession>A0A0C1QLC4</accession>
<dbReference type="InterPro" id="IPR051541">
    <property type="entry name" value="PTS_SugarTrans_NitroReg"/>
</dbReference>
<evidence type="ECO:0000313" key="2">
    <source>
        <dbReference type="EMBL" id="KIE41412.1"/>
    </source>
</evidence>
<dbReference type="SUPFAM" id="SSF46955">
    <property type="entry name" value="Putative DNA-binding domain"/>
    <property type="match status" value="1"/>
</dbReference>
<dbReference type="RefSeq" id="WP_039643139.1">
    <property type="nucleotide sequence ID" value="NZ_JXBL01000001.1"/>
</dbReference>
<protein>
    <submittedName>
        <fullName evidence="2">PTS fructose transporter subunit IIA</fullName>
    </submittedName>
</protein>
<dbReference type="InterPro" id="IPR009061">
    <property type="entry name" value="DNA-bd_dom_put_sf"/>
</dbReference>
<reference evidence="2 3" key="1">
    <citation type="submission" date="2015-01" db="EMBL/GenBank/DDBJ databases">
        <title>Genome sequence of the anaerobic bacterium Geobacter soli GSS01, a dissimilatory Fe(III) reducer from soil.</title>
        <authorList>
            <person name="Yang G."/>
            <person name="Zhou S."/>
        </authorList>
    </citation>
    <scope>NUCLEOTIDE SEQUENCE [LARGE SCALE GENOMIC DNA]</scope>
    <source>
        <strain evidence="2 3">GSS01</strain>
    </source>
</reference>
<dbReference type="CDD" id="cd00211">
    <property type="entry name" value="PTS_IIA_fru"/>
    <property type="match status" value="1"/>
</dbReference>
<organism evidence="2 3">
    <name type="scientific">Geobacter soli</name>
    <dbReference type="NCBI Taxonomy" id="1510391"/>
    <lineage>
        <taxon>Bacteria</taxon>
        <taxon>Pseudomonadati</taxon>
        <taxon>Thermodesulfobacteriota</taxon>
        <taxon>Desulfuromonadia</taxon>
        <taxon>Geobacterales</taxon>
        <taxon>Geobacteraceae</taxon>
        <taxon>Geobacter</taxon>
    </lineage>
</organism>